<evidence type="ECO:0000256" key="2">
    <source>
        <dbReference type="SAM" id="SignalP"/>
    </source>
</evidence>
<sequence length="119" mass="13443">MKHPLFLALILALCLLFLSSTTLAQFTGPSASGEASTVEQARNARIGTYVTLTGNIVAQQREDYYRFRDQTGEIRVEIETPVWRNRKIGPDTKVRLVAEVDRNATGTRYLWVESLELVE</sequence>
<accession>A0A9X0WCJ2</accession>
<dbReference type="AlphaFoldDB" id="A0A9X0WCJ2"/>
<dbReference type="Proteomes" id="UP001138768">
    <property type="component" value="Unassembled WGS sequence"/>
</dbReference>
<evidence type="ECO:0000313" key="3">
    <source>
        <dbReference type="EMBL" id="MBK1620901.1"/>
    </source>
</evidence>
<evidence type="ECO:0000313" key="4">
    <source>
        <dbReference type="Proteomes" id="UP001138768"/>
    </source>
</evidence>
<dbReference type="SUPFAM" id="SSF101756">
    <property type="entry name" value="Hypothetical protein YgiW"/>
    <property type="match status" value="1"/>
</dbReference>
<proteinExistence type="predicted"/>
<dbReference type="EMBL" id="NRRY01000052">
    <property type="protein sequence ID" value="MBK1620901.1"/>
    <property type="molecule type" value="Genomic_DNA"/>
</dbReference>
<dbReference type="PANTHER" id="PTHR36571:SF1">
    <property type="entry name" value="PROTEIN YGIW"/>
    <property type="match status" value="1"/>
</dbReference>
<reference evidence="3 4" key="1">
    <citation type="journal article" date="2020" name="Microorganisms">
        <title>Osmotic Adaptation and Compatible Solute Biosynthesis of Phototrophic Bacteria as Revealed from Genome Analyses.</title>
        <authorList>
            <person name="Imhoff J.F."/>
            <person name="Rahn T."/>
            <person name="Kunzel S."/>
            <person name="Keller A."/>
            <person name="Neulinger S.C."/>
        </authorList>
    </citation>
    <scope>NUCLEOTIDE SEQUENCE [LARGE SCALE GENOMIC DNA]</scope>
    <source>
        <strain evidence="3 4">DSM 25653</strain>
    </source>
</reference>
<dbReference type="InterPro" id="IPR036700">
    <property type="entry name" value="BOBF_sf"/>
</dbReference>
<evidence type="ECO:0000256" key="1">
    <source>
        <dbReference type="ARBA" id="ARBA00022729"/>
    </source>
</evidence>
<organism evidence="3 4">
    <name type="scientific">Lamprobacter modestohalophilus</name>
    <dbReference type="NCBI Taxonomy" id="1064514"/>
    <lineage>
        <taxon>Bacteria</taxon>
        <taxon>Pseudomonadati</taxon>
        <taxon>Pseudomonadota</taxon>
        <taxon>Gammaproteobacteria</taxon>
        <taxon>Chromatiales</taxon>
        <taxon>Chromatiaceae</taxon>
        <taxon>Lamprobacter</taxon>
    </lineage>
</organism>
<comment type="caution">
    <text evidence="3">The sequence shown here is derived from an EMBL/GenBank/DDBJ whole genome shotgun (WGS) entry which is preliminary data.</text>
</comment>
<evidence type="ECO:0008006" key="5">
    <source>
        <dbReference type="Google" id="ProtNLM"/>
    </source>
</evidence>
<keyword evidence="1 2" id="KW-0732">Signal</keyword>
<name>A0A9X0WCJ2_9GAMM</name>
<dbReference type="InterPro" id="IPR005220">
    <property type="entry name" value="CarO-like"/>
</dbReference>
<dbReference type="Gene3D" id="2.40.50.200">
    <property type="entry name" value="Bacterial OB-fold"/>
    <property type="match status" value="1"/>
</dbReference>
<feature type="signal peptide" evidence="2">
    <location>
        <begin position="1"/>
        <end position="24"/>
    </location>
</feature>
<dbReference type="RefSeq" id="WP_200248536.1">
    <property type="nucleotide sequence ID" value="NZ_NRRY01000052.1"/>
</dbReference>
<protein>
    <recommendedName>
        <fullName evidence="5">Bacterial OB-fold domain-containing protein</fullName>
    </recommendedName>
</protein>
<gene>
    <name evidence="3" type="ORF">CKO42_21225</name>
</gene>
<feature type="chain" id="PRO_5040910683" description="Bacterial OB-fold domain-containing protein" evidence="2">
    <location>
        <begin position="25"/>
        <end position="119"/>
    </location>
</feature>
<dbReference type="NCBIfam" id="NF033674">
    <property type="entry name" value="stress_OB_fold"/>
    <property type="match status" value="1"/>
</dbReference>
<dbReference type="Pfam" id="PF04076">
    <property type="entry name" value="BOF"/>
    <property type="match status" value="1"/>
</dbReference>
<dbReference type="PANTHER" id="PTHR36571">
    <property type="entry name" value="PROTEIN YGIW"/>
    <property type="match status" value="1"/>
</dbReference>
<keyword evidence="4" id="KW-1185">Reference proteome</keyword>